<proteinExistence type="predicted"/>
<dbReference type="EMBL" id="VUNI01000009">
    <property type="protein sequence ID" value="MST74809.1"/>
    <property type="molecule type" value="Genomic_DNA"/>
</dbReference>
<sequence>MILKKRIPEGFYKLFRTRNMDAYMQFLVAIYEENNEIYTSLGLTIEECRAIISEMIAKQGIFLQEDELEEQEDRDGQMEFAGLRHSPAAIVTRLIHWGWMRKEFDDRLNQYVIGFPEYSQLYIELFEQLYHEDDSRERESILAIYSALYTYQSDKDKNNDILINAVRTCKRLGQMLSNMQDGMRAYFDELSSRKNFIGIQEVLVEEINNSDSKKYAILTTSDSFYRYKESVKELISDILSETEVRKETLLREQQGMEPESAAFRFSQMRIRDCEEASGLVYHIEREFDRIERKYNKLIEQKSVFAKRALARIQYIMQEGADNEDNIVNLIGLLNRSANREDILRDLSGRMGCTTQYKIWSDRSLFTPRGTTPAEFAPVAVEKKQQSGQEIADFVPKPLYTRKELDDFRRKNQRDGAFVATKDTVRSIEDLEKLLFLWQEATENRLEEDRVAIGEEIQSEDGFTYSGLMIADNTSKVQSETE</sequence>
<reference evidence="1 2" key="1">
    <citation type="submission" date="2019-08" db="EMBL/GenBank/DDBJ databases">
        <title>In-depth cultivation of the pig gut microbiome towards novel bacterial diversity and tailored functional studies.</title>
        <authorList>
            <person name="Wylensek D."/>
            <person name="Hitch T.C.A."/>
            <person name="Clavel T."/>
        </authorList>
    </citation>
    <scope>NUCLEOTIDE SEQUENCE [LARGE SCALE GENOMIC DNA]</scope>
    <source>
        <strain evidence="1 2">MUC/MUC-530-WT-4D</strain>
    </source>
</reference>
<organism evidence="1 2">
    <name type="scientific">Roseburia porci</name>
    <dbReference type="NCBI Taxonomy" id="2605790"/>
    <lineage>
        <taxon>Bacteria</taxon>
        <taxon>Bacillati</taxon>
        <taxon>Bacillota</taxon>
        <taxon>Clostridia</taxon>
        <taxon>Lachnospirales</taxon>
        <taxon>Lachnospiraceae</taxon>
        <taxon>Roseburia</taxon>
    </lineage>
</organism>
<dbReference type="RefSeq" id="WP_154429776.1">
    <property type="nucleotide sequence ID" value="NZ_VUNI01000009.1"/>
</dbReference>
<gene>
    <name evidence="1" type="ORF">FYJ75_07105</name>
</gene>
<dbReference type="InterPro" id="IPR043773">
    <property type="entry name" value="JetA"/>
</dbReference>
<comment type="caution">
    <text evidence="1">The sequence shown here is derived from an EMBL/GenBank/DDBJ whole genome shotgun (WGS) entry which is preliminary data.</text>
</comment>
<evidence type="ECO:0000313" key="2">
    <source>
        <dbReference type="Proteomes" id="UP000474024"/>
    </source>
</evidence>
<evidence type="ECO:0000313" key="1">
    <source>
        <dbReference type="EMBL" id="MST74809.1"/>
    </source>
</evidence>
<dbReference type="AlphaFoldDB" id="A0A6L5YS66"/>
<protein>
    <submittedName>
        <fullName evidence="1">Uncharacterized protein</fullName>
    </submittedName>
</protein>
<accession>A0A6L5YS66</accession>
<dbReference type="Pfam" id="PF18982">
    <property type="entry name" value="JetA"/>
    <property type="match status" value="1"/>
</dbReference>
<dbReference type="Proteomes" id="UP000474024">
    <property type="component" value="Unassembled WGS sequence"/>
</dbReference>
<name>A0A6L5YS66_9FIRM</name>
<keyword evidence="2" id="KW-1185">Reference proteome</keyword>